<feature type="non-terminal residue" evidence="2">
    <location>
        <position position="1"/>
    </location>
</feature>
<protein>
    <recommendedName>
        <fullName evidence="1">C2 domain-containing protein</fullName>
    </recommendedName>
</protein>
<dbReference type="GO" id="GO:0035091">
    <property type="term" value="F:phosphatidylinositol binding"/>
    <property type="evidence" value="ECO:0007669"/>
    <property type="project" value="TreeGrafter"/>
</dbReference>
<dbReference type="Proteomes" id="UP000676336">
    <property type="component" value="Unassembled WGS sequence"/>
</dbReference>
<dbReference type="SMART" id="SM00239">
    <property type="entry name" value="C2"/>
    <property type="match status" value="1"/>
</dbReference>
<reference evidence="2" key="1">
    <citation type="submission" date="2021-02" db="EMBL/GenBank/DDBJ databases">
        <authorList>
            <person name="Nowell W R."/>
        </authorList>
    </citation>
    <scope>NUCLEOTIDE SEQUENCE</scope>
</reference>
<proteinExistence type="predicted"/>
<evidence type="ECO:0000259" key="1">
    <source>
        <dbReference type="PROSITE" id="PS50004"/>
    </source>
</evidence>
<dbReference type="Gene3D" id="2.60.40.150">
    <property type="entry name" value="C2 domain"/>
    <property type="match status" value="1"/>
</dbReference>
<comment type="caution">
    <text evidence="2">The sequence shown here is derived from an EMBL/GenBank/DDBJ whole genome shotgun (WGS) entry which is preliminary data.</text>
</comment>
<name>A0A8S3IJY5_9BILA</name>
<dbReference type="InterPro" id="IPR051634">
    <property type="entry name" value="Extended_Synaptotagmin"/>
</dbReference>
<dbReference type="GO" id="GO:0005509">
    <property type="term" value="F:calcium ion binding"/>
    <property type="evidence" value="ECO:0007669"/>
    <property type="project" value="TreeGrafter"/>
</dbReference>
<sequence length="107" mass="12098">VVALVQDIQIGHLRWSNPQGVVRVFVLRAQNLINADISLLGKGKSDPFVKVKLQGTTEYKTKTIDNTTDPTWNEQNQVFEFVVEQSESDVVQFEVYDEDPGKDDFIG</sequence>
<dbReference type="GO" id="GO:0031210">
    <property type="term" value="F:phosphatidylcholine binding"/>
    <property type="evidence" value="ECO:0007669"/>
    <property type="project" value="TreeGrafter"/>
</dbReference>
<organism evidence="2 3">
    <name type="scientific">Rotaria magnacalcarata</name>
    <dbReference type="NCBI Taxonomy" id="392030"/>
    <lineage>
        <taxon>Eukaryota</taxon>
        <taxon>Metazoa</taxon>
        <taxon>Spiralia</taxon>
        <taxon>Gnathifera</taxon>
        <taxon>Rotifera</taxon>
        <taxon>Eurotatoria</taxon>
        <taxon>Bdelloidea</taxon>
        <taxon>Philodinida</taxon>
        <taxon>Philodinidae</taxon>
        <taxon>Rotaria</taxon>
    </lineage>
</organism>
<dbReference type="InterPro" id="IPR035892">
    <property type="entry name" value="C2_domain_sf"/>
</dbReference>
<dbReference type="EMBL" id="CAJOBI010332077">
    <property type="protein sequence ID" value="CAF5200070.1"/>
    <property type="molecule type" value="Genomic_DNA"/>
</dbReference>
<dbReference type="InterPro" id="IPR000008">
    <property type="entry name" value="C2_dom"/>
</dbReference>
<dbReference type="SUPFAM" id="SSF49562">
    <property type="entry name" value="C2 domain (Calcium/lipid-binding domain, CaLB)"/>
    <property type="match status" value="1"/>
</dbReference>
<dbReference type="GO" id="GO:0005544">
    <property type="term" value="F:calcium-dependent phospholipid binding"/>
    <property type="evidence" value="ECO:0007669"/>
    <property type="project" value="TreeGrafter"/>
</dbReference>
<dbReference type="GO" id="GO:0005789">
    <property type="term" value="C:endoplasmic reticulum membrane"/>
    <property type="evidence" value="ECO:0007669"/>
    <property type="project" value="TreeGrafter"/>
</dbReference>
<dbReference type="PANTHER" id="PTHR45761">
    <property type="entry name" value="EXTENDED SYNAPTOTAGMIN-LIKE PROTEIN 2, ISOFORM C"/>
    <property type="match status" value="1"/>
</dbReference>
<dbReference type="GO" id="GO:0008429">
    <property type="term" value="F:phosphatidylethanolamine binding"/>
    <property type="evidence" value="ECO:0007669"/>
    <property type="project" value="TreeGrafter"/>
</dbReference>
<evidence type="ECO:0000313" key="3">
    <source>
        <dbReference type="Proteomes" id="UP000676336"/>
    </source>
</evidence>
<gene>
    <name evidence="2" type="ORF">SMN809_LOCUS75259</name>
</gene>
<evidence type="ECO:0000313" key="2">
    <source>
        <dbReference type="EMBL" id="CAF5200070.1"/>
    </source>
</evidence>
<feature type="domain" description="C2" evidence="1">
    <location>
        <begin position="9"/>
        <end position="107"/>
    </location>
</feature>
<accession>A0A8S3IJY5</accession>
<feature type="non-terminal residue" evidence="2">
    <location>
        <position position="107"/>
    </location>
</feature>
<dbReference type="Pfam" id="PF00168">
    <property type="entry name" value="C2"/>
    <property type="match status" value="1"/>
</dbReference>
<dbReference type="PANTHER" id="PTHR45761:SF1">
    <property type="entry name" value="EXTENDED SYNAPTOTAGMIN-LIKE PROTEIN 2, ISOFORM C"/>
    <property type="match status" value="1"/>
</dbReference>
<dbReference type="PROSITE" id="PS50004">
    <property type="entry name" value="C2"/>
    <property type="match status" value="1"/>
</dbReference>
<dbReference type="AlphaFoldDB" id="A0A8S3IJY5"/>